<sequence length="187" mass="20334">MGILKGMVANIQSKKFAKVEGELVAAMVARKVAKAKLMMSKERAAEERSSTITEAKLKIMEENKASRAFEAEIVEGSALAFAMRFDLCNAQVVWFFPKVDVGHLNPKESKDEVEKDGANVGAISLTELRMDEVEDGRIDIAPILTTLLEMNPEDDAKKDGANIGSTLATTPTTEPITTINASIDHQP</sequence>
<feature type="region of interest" description="Disordered" evidence="1">
    <location>
        <begin position="165"/>
        <end position="187"/>
    </location>
</feature>
<dbReference type="Proteomes" id="UP000797356">
    <property type="component" value="Chromosome 11"/>
</dbReference>
<evidence type="ECO:0000256" key="1">
    <source>
        <dbReference type="SAM" id="MobiDB-lite"/>
    </source>
</evidence>
<name>A0A8K0IPN9_COCNU</name>
<protein>
    <submittedName>
        <fullName evidence="2">Uncharacterized protein</fullName>
    </submittedName>
</protein>
<dbReference type="EMBL" id="CM017882">
    <property type="protein sequence ID" value="KAG1363299.1"/>
    <property type="molecule type" value="Genomic_DNA"/>
</dbReference>
<accession>A0A8K0IPN9</accession>
<proteinExistence type="predicted"/>
<feature type="compositionally biased region" description="Low complexity" evidence="1">
    <location>
        <begin position="169"/>
        <end position="179"/>
    </location>
</feature>
<reference evidence="2" key="2">
    <citation type="submission" date="2019-07" db="EMBL/GenBank/DDBJ databases">
        <authorList>
            <person name="Yang Y."/>
            <person name="Bocs S."/>
            <person name="Baudouin L."/>
        </authorList>
    </citation>
    <scope>NUCLEOTIDE SEQUENCE</scope>
    <source>
        <tissue evidence="2">Spear leaf of Hainan Tall coconut</tissue>
    </source>
</reference>
<evidence type="ECO:0000313" key="3">
    <source>
        <dbReference type="Proteomes" id="UP000797356"/>
    </source>
</evidence>
<dbReference type="AlphaFoldDB" id="A0A8K0IPN9"/>
<organism evidence="2 3">
    <name type="scientific">Cocos nucifera</name>
    <name type="common">Coconut palm</name>
    <dbReference type="NCBI Taxonomy" id="13894"/>
    <lineage>
        <taxon>Eukaryota</taxon>
        <taxon>Viridiplantae</taxon>
        <taxon>Streptophyta</taxon>
        <taxon>Embryophyta</taxon>
        <taxon>Tracheophyta</taxon>
        <taxon>Spermatophyta</taxon>
        <taxon>Magnoliopsida</taxon>
        <taxon>Liliopsida</taxon>
        <taxon>Arecaceae</taxon>
        <taxon>Arecoideae</taxon>
        <taxon>Cocoseae</taxon>
        <taxon>Attaleinae</taxon>
        <taxon>Cocos</taxon>
    </lineage>
</organism>
<keyword evidence="3" id="KW-1185">Reference proteome</keyword>
<gene>
    <name evidence="2" type="ORF">COCNU_11G001260</name>
</gene>
<reference evidence="2" key="1">
    <citation type="journal article" date="2017" name="Gigascience">
        <title>The genome draft of coconut (Cocos nucifera).</title>
        <authorList>
            <person name="Xiao Y."/>
            <person name="Xu P."/>
            <person name="Fan H."/>
            <person name="Baudouin L."/>
            <person name="Xia W."/>
            <person name="Bocs S."/>
            <person name="Xu J."/>
            <person name="Li Q."/>
            <person name="Guo A."/>
            <person name="Zhou L."/>
            <person name="Li J."/>
            <person name="Wu Y."/>
            <person name="Ma Z."/>
            <person name="Armero A."/>
            <person name="Issali A.E."/>
            <person name="Liu N."/>
            <person name="Peng M."/>
            <person name="Yang Y."/>
        </authorList>
    </citation>
    <scope>NUCLEOTIDE SEQUENCE</scope>
    <source>
        <tissue evidence="2">Spear leaf of Hainan Tall coconut</tissue>
    </source>
</reference>
<evidence type="ECO:0000313" key="2">
    <source>
        <dbReference type="EMBL" id="KAG1363299.1"/>
    </source>
</evidence>
<comment type="caution">
    <text evidence="2">The sequence shown here is derived from an EMBL/GenBank/DDBJ whole genome shotgun (WGS) entry which is preliminary data.</text>
</comment>